<organism evidence="2 3">
    <name type="scientific">Euphydryas editha</name>
    <name type="common">Edith's checkerspot</name>
    <dbReference type="NCBI Taxonomy" id="104508"/>
    <lineage>
        <taxon>Eukaryota</taxon>
        <taxon>Metazoa</taxon>
        <taxon>Ecdysozoa</taxon>
        <taxon>Arthropoda</taxon>
        <taxon>Hexapoda</taxon>
        <taxon>Insecta</taxon>
        <taxon>Pterygota</taxon>
        <taxon>Neoptera</taxon>
        <taxon>Endopterygota</taxon>
        <taxon>Lepidoptera</taxon>
        <taxon>Glossata</taxon>
        <taxon>Ditrysia</taxon>
        <taxon>Papilionoidea</taxon>
        <taxon>Nymphalidae</taxon>
        <taxon>Nymphalinae</taxon>
        <taxon>Euphydryas</taxon>
    </lineage>
</organism>
<dbReference type="PROSITE" id="PS50878">
    <property type="entry name" value="RT_POL"/>
    <property type="match status" value="1"/>
</dbReference>
<reference evidence="2" key="1">
    <citation type="submission" date="2022-03" db="EMBL/GenBank/DDBJ databases">
        <authorList>
            <person name="Tunstrom K."/>
        </authorList>
    </citation>
    <scope>NUCLEOTIDE SEQUENCE</scope>
</reference>
<keyword evidence="3" id="KW-1185">Reference proteome</keyword>
<evidence type="ECO:0000313" key="3">
    <source>
        <dbReference type="Proteomes" id="UP001153954"/>
    </source>
</evidence>
<dbReference type="Pfam" id="PF00078">
    <property type="entry name" value="RVT_1"/>
    <property type="match status" value="1"/>
</dbReference>
<evidence type="ECO:0000313" key="2">
    <source>
        <dbReference type="EMBL" id="CAH2090293.1"/>
    </source>
</evidence>
<comment type="caution">
    <text evidence="2">The sequence shown here is derived from an EMBL/GenBank/DDBJ whole genome shotgun (WGS) entry which is preliminary data.</text>
</comment>
<evidence type="ECO:0000259" key="1">
    <source>
        <dbReference type="PROSITE" id="PS50878"/>
    </source>
</evidence>
<dbReference type="EMBL" id="CAKOGL010000009">
    <property type="protein sequence ID" value="CAH2090293.1"/>
    <property type="molecule type" value="Genomic_DNA"/>
</dbReference>
<name>A0AAU9TU55_EUPED</name>
<proteinExistence type="predicted"/>
<sequence length="66" mass="7389">MALSESRVFGRRVNSLEMYCRVPQGSVLGPLLWNLAYDDVLRVDLPDSVSIVSYTDETLVLASEKN</sequence>
<dbReference type="Proteomes" id="UP001153954">
    <property type="component" value="Unassembled WGS sequence"/>
</dbReference>
<dbReference type="AlphaFoldDB" id="A0AAU9TU55"/>
<gene>
    <name evidence="2" type="ORF">EEDITHA_LOCUS6263</name>
</gene>
<dbReference type="InterPro" id="IPR000477">
    <property type="entry name" value="RT_dom"/>
</dbReference>
<protein>
    <recommendedName>
        <fullName evidence="1">Reverse transcriptase domain-containing protein</fullName>
    </recommendedName>
</protein>
<accession>A0AAU9TU55</accession>
<feature type="domain" description="Reverse transcriptase" evidence="1">
    <location>
        <begin position="1"/>
        <end position="66"/>
    </location>
</feature>